<dbReference type="InterPro" id="IPR036770">
    <property type="entry name" value="Ankyrin_rpt-contain_sf"/>
</dbReference>
<dbReference type="EMBL" id="KV878236">
    <property type="protein sequence ID" value="OJZ92846.1"/>
    <property type="molecule type" value="Genomic_DNA"/>
</dbReference>
<dbReference type="PROSITE" id="PS50088">
    <property type="entry name" value="ANK_REPEAT"/>
    <property type="match status" value="1"/>
</dbReference>
<evidence type="ECO:0000313" key="5">
    <source>
        <dbReference type="EMBL" id="OJZ92846.1"/>
    </source>
</evidence>
<dbReference type="Gene3D" id="1.25.40.20">
    <property type="entry name" value="Ankyrin repeat-containing domain"/>
    <property type="match status" value="1"/>
</dbReference>
<evidence type="ECO:0000256" key="3">
    <source>
        <dbReference type="SAM" id="MobiDB-lite"/>
    </source>
</evidence>
<evidence type="ECO:0000256" key="2">
    <source>
        <dbReference type="PROSITE-ProRule" id="PRU00023"/>
    </source>
</evidence>
<dbReference type="Gene3D" id="3.40.50.300">
    <property type="entry name" value="P-loop containing nucleotide triphosphate hydrolases"/>
    <property type="match status" value="1"/>
</dbReference>
<feature type="domain" description="Nephrocystin 3-like N-terminal" evidence="4">
    <location>
        <begin position="334"/>
        <end position="511"/>
    </location>
</feature>
<evidence type="ECO:0000313" key="6">
    <source>
        <dbReference type="Proteomes" id="UP000184063"/>
    </source>
</evidence>
<evidence type="ECO:0000259" key="4">
    <source>
        <dbReference type="Pfam" id="PF24883"/>
    </source>
</evidence>
<protein>
    <recommendedName>
        <fullName evidence="4">Nephrocystin 3-like N-terminal domain-containing protein</fullName>
    </recommendedName>
</protein>
<dbReference type="VEuPathDB" id="FungiDB:ASPFODRAFT_202600"/>
<dbReference type="OrthoDB" id="4472712at2759"/>
<dbReference type="PANTHER" id="PTHR10039:SF16">
    <property type="entry name" value="GPI INOSITOL-DEACYLASE"/>
    <property type="match status" value="1"/>
</dbReference>
<dbReference type="InterPro" id="IPR002110">
    <property type="entry name" value="Ankyrin_rpt"/>
</dbReference>
<keyword evidence="2" id="KW-0040">ANK repeat</keyword>
<name>A0A1M3U1F8_ASPLC</name>
<dbReference type="InterPro" id="IPR056884">
    <property type="entry name" value="NPHP3-like_N"/>
</dbReference>
<sequence length="1186" mass="133707">MHRLKAEFSRWLHRFRHEEPAGDNQFTSPDCKRSDPIRPAKKLLRERSGPVSNEVSITNRDQHAEAVPRNLWKEAFEKLSPDTQDGLRKRGYEPSLNTDLGDLDNLLNDLRKKVELCDEERWVYKGKFVRDYAAKCATLVQGIGDLVVPFAPSQAAGPWGLIKVALKVPIEYDSTMFALLGTVDRVLHAIIRGRQYESAYGTENSDIVDTLRGDLVNVYWAVLKLLSYSIERLSEPTGARILATMLDNGSGHFSDLTAKEKELADTARACSAAQGEKATQHLQDIQGHLPRIETQVVECLAKLGQREAIDILEWVSTVKHKAHHDNVRNNRTPGTGDWLLRKVEFRDWEESSSSAVLWLRGSPGVGKTFLTSRVIDHIQDNLARTPNDEGFAYFYCNRNEDIRTRPLAVARSYVRQLSSPASKTKSSKTNSWHIQSTLQSIYKELRQKGADLDMECCTKLITESLNLYPRTTLVLDAFDECDPSSRGKLLELFEKLLSSSTRPVKLFIASRPDADVQQEVRSRPNIELRATDNQHDIQAYINQEMLTLIKKNSVFCDLQEKIKSTLSAKSQGMFQWTYLQLKQLERCISPEAILECLETLPETIDDTYEVLLEEIEKKPSHDRDLALRALKWVLAAREPLSRGDLLEAVRINPDSETLELCNPISDDALLALCRNFLVIDSERDVWRISHLSVAEYFELRRSWATAITDLMVGKACLLFMSDTCWDDTMFNPDARGSNSKPAKSYITRPFLYYVFCFWPEHIATLDPASVPENDLSFVMELLEKFLGAPQDSSARYRAWARCFDATLWPVEYSILTVCQYGLPVSDRWWNKGELDMTCTNDRGDTCMLLAARIGHTPIMRILLAKGGTLGLQGKLYPSTPLIEAVSGGHIGMVQFLLEEKEVGVNFKIGSDCALRAAIYREDSDMLRYLTCEAHADINIHFRYDVWRCALITAANRNWLEGVKILVEQGGADISLVQYPGAYGMTLRRIVPFIGSPAAEAVEYLVKAQQTNVNVSIRAGHYEHFSMAAAFADVQCVQYFLEVEGFDVSTPFLSSKNHNYYTALGVVALYVRKTVTVGRYGYVELREIVRILLAAGALVVLDVGDVEIVDALEVLHRGRQSRPRRGSRDDDSDSSSDINGDDEAEGGLFDDDDADDEHAKQVKAYARDTFGDLQGRCGSNMKVAHLV</sequence>
<keyword evidence="1" id="KW-0677">Repeat</keyword>
<dbReference type="AlphaFoldDB" id="A0A1M3U1F8"/>
<dbReference type="InterPro" id="IPR027417">
    <property type="entry name" value="P-loop_NTPase"/>
</dbReference>
<gene>
    <name evidence="5" type="ORF">ASPFODRAFT_202600</name>
</gene>
<dbReference type="PANTHER" id="PTHR10039">
    <property type="entry name" value="AMELOGENIN"/>
    <property type="match status" value="1"/>
</dbReference>
<accession>A0A1M3U1F8</accession>
<dbReference type="SMART" id="SM00248">
    <property type="entry name" value="ANK"/>
    <property type="match status" value="2"/>
</dbReference>
<dbReference type="Pfam" id="PF24883">
    <property type="entry name" value="NPHP3_N"/>
    <property type="match status" value="1"/>
</dbReference>
<organism evidence="5 6">
    <name type="scientific">Aspergillus luchuensis (strain CBS 106.47)</name>
    <dbReference type="NCBI Taxonomy" id="1137211"/>
    <lineage>
        <taxon>Eukaryota</taxon>
        <taxon>Fungi</taxon>
        <taxon>Dikarya</taxon>
        <taxon>Ascomycota</taxon>
        <taxon>Pezizomycotina</taxon>
        <taxon>Eurotiomycetes</taxon>
        <taxon>Eurotiomycetidae</taxon>
        <taxon>Eurotiales</taxon>
        <taxon>Aspergillaceae</taxon>
        <taxon>Aspergillus</taxon>
        <taxon>Aspergillus subgen. Circumdati</taxon>
    </lineage>
</organism>
<feature type="region of interest" description="Disordered" evidence="3">
    <location>
        <begin position="1118"/>
        <end position="1153"/>
    </location>
</feature>
<proteinExistence type="predicted"/>
<feature type="compositionally biased region" description="Acidic residues" evidence="3">
    <location>
        <begin position="1129"/>
        <end position="1153"/>
    </location>
</feature>
<dbReference type="SUPFAM" id="SSF48403">
    <property type="entry name" value="Ankyrin repeat"/>
    <property type="match status" value="1"/>
</dbReference>
<dbReference type="SUPFAM" id="SSF52540">
    <property type="entry name" value="P-loop containing nucleoside triphosphate hydrolases"/>
    <property type="match status" value="1"/>
</dbReference>
<feature type="repeat" description="ANK" evidence="2">
    <location>
        <begin position="842"/>
        <end position="874"/>
    </location>
</feature>
<dbReference type="Proteomes" id="UP000184063">
    <property type="component" value="Unassembled WGS sequence"/>
</dbReference>
<evidence type="ECO:0000256" key="1">
    <source>
        <dbReference type="ARBA" id="ARBA00022737"/>
    </source>
</evidence>
<reference evidence="6" key="1">
    <citation type="journal article" date="2017" name="Genome Biol.">
        <title>Comparative genomics reveals high biological diversity and specific adaptations in the industrially and medically important fungal genus Aspergillus.</title>
        <authorList>
            <person name="de Vries R.P."/>
            <person name="Riley R."/>
            <person name="Wiebenga A."/>
            <person name="Aguilar-Osorio G."/>
            <person name="Amillis S."/>
            <person name="Uchima C.A."/>
            <person name="Anderluh G."/>
            <person name="Asadollahi M."/>
            <person name="Askin M."/>
            <person name="Barry K."/>
            <person name="Battaglia E."/>
            <person name="Bayram O."/>
            <person name="Benocci T."/>
            <person name="Braus-Stromeyer S.A."/>
            <person name="Caldana C."/>
            <person name="Canovas D."/>
            <person name="Cerqueira G.C."/>
            <person name="Chen F."/>
            <person name="Chen W."/>
            <person name="Choi C."/>
            <person name="Clum A."/>
            <person name="Dos Santos R.A."/>
            <person name="Damasio A.R."/>
            <person name="Diallinas G."/>
            <person name="Emri T."/>
            <person name="Fekete E."/>
            <person name="Flipphi M."/>
            <person name="Freyberg S."/>
            <person name="Gallo A."/>
            <person name="Gournas C."/>
            <person name="Habgood R."/>
            <person name="Hainaut M."/>
            <person name="Harispe M.L."/>
            <person name="Henrissat B."/>
            <person name="Hilden K.S."/>
            <person name="Hope R."/>
            <person name="Hossain A."/>
            <person name="Karabika E."/>
            <person name="Karaffa L."/>
            <person name="Karanyi Z."/>
            <person name="Krasevec N."/>
            <person name="Kuo A."/>
            <person name="Kusch H."/>
            <person name="LaButti K."/>
            <person name="Lagendijk E.L."/>
            <person name="Lapidus A."/>
            <person name="Levasseur A."/>
            <person name="Lindquist E."/>
            <person name="Lipzen A."/>
            <person name="Logrieco A.F."/>
            <person name="MacCabe A."/>
            <person name="Maekelae M.R."/>
            <person name="Malavazi I."/>
            <person name="Melin P."/>
            <person name="Meyer V."/>
            <person name="Mielnichuk N."/>
            <person name="Miskei M."/>
            <person name="Molnar A.P."/>
            <person name="Mule G."/>
            <person name="Ngan C.Y."/>
            <person name="Orejas M."/>
            <person name="Orosz E."/>
            <person name="Ouedraogo J.P."/>
            <person name="Overkamp K.M."/>
            <person name="Park H.-S."/>
            <person name="Perrone G."/>
            <person name="Piumi F."/>
            <person name="Punt P.J."/>
            <person name="Ram A.F."/>
            <person name="Ramon A."/>
            <person name="Rauscher S."/>
            <person name="Record E."/>
            <person name="Riano-Pachon D.M."/>
            <person name="Robert V."/>
            <person name="Roehrig J."/>
            <person name="Ruller R."/>
            <person name="Salamov A."/>
            <person name="Salih N.S."/>
            <person name="Samson R.A."/>
            <person name="Sandor E."/>
            <person name="Sanguinetti M."/>
            <person name="Schuetze T."/>
            <person name="Sepcic K."/>
            <person name="Shelest E."/>
            <person name="Sherlock G."/>
            <person name="Sophianopoulou V."/>
            <person name="Squina F.M."/>
            <person name="Sun H."/>
            <person name="Susca A."/>
            <person name="Todd R.B."/>
            <person name="Tsang A."/>
            <person name="Unkles S.E."/>
            <person name="van de Wiele N."/>
            <person name="van Rossen-Uffink D."/>
            <person name="Oliveira J.V."/>
            <person name="Vesth T.C."/>
            <person name="Visser J."/>
            <person name="Yu J.-H."/>
            <person name="Zhou M."/>
            <person name="Andersen M.R."/>
            <person name="Archer D.B."/>
            <person name="Baker S.E."/>
            <person name="Benoit I."/>
            <person name="Brakhage A.A."/>
            <person name="Braus G.H."/>
            <person name="Fischer R."/>
            <person name="Frisvad J.C."/>
            <person name="Goldman G.H."/>
            <person name="Houbraken J."/>
            <person name="Oakley B."/>
            <person name="Pocsi I."/>
            <person name="Scazzocchio C."/>
            <person name="Seiboth B."/>
            <person name="vanKuyk P.A."/>
            <person name="Wortman J."/>
            <person name="Dyer P.S."/>
            <person name="Grigoriev I.V."/>
        </authorList>
    </citation>
    <scope>NUCLEOTIDE SEQUENCE [LARGE SCALE GENOMIC DNA]</scope>
    <source>
        <strain evidence="6">CBS 106.47</strain>
    </source>
</reference>
<dbReference type="Pfam" id="PF12796">
    <property type="entry name" value="Ank_2"/>
    <property type="match status" value="1"/>
</dbReference>